<protein>
    <submittedName>
        <fullName evidence="1">Uncharacterized protein</fullName>
    </submittedName>
</protein>
<dbReference type="KEGG" id="vg:26523203"/>
<evidence type="ECO:0000313" key="2">
    <source>
        <dbReference type="Proteomes" id="UP000203990"/>
    </source>
</evidence>
<dbReference type="OrthoDB" id="28474at10239"/>
<dbReference type="Proteomes" id="UP000203990">
    <property type="component" value="Segment"/>
</dbReference>
<sequence>MKVKMTKHYSAHPEEPRSGDILEVVSEKYNGSFLDHYMCEWKGMDIVVYPDECEEVR</sequence>
<accession>A0A0S1S1S0</accession>
<evidence type="ECO:0000313" key="1">
    <source>
        <dbReference type="EMBL" id="ALM02624.1"/>
    </source>
</evidence>
<dbReference type="GeneID" id="26523203"/>
<proteinExistence type="predicted"/>
<dbReference type="RefSeq" id="YP_009187850.1">
    <property type="nucleotide sequence ID" value="NC_028659.1"/>
</dbReference>
<reference evidence="1 2" key="1">
    <citation type="submission" date="2015-10" db="EMBL/GenBank/DDBJ databases">
        <title>Complete genome sequence of Klebsiella pneumoniae bacteriophage vB_KpnM_KB57.</title>
        <authorList>
            <person name="Volozhantsev N.V."/>
            <person name="Popova A.V."/>
            <person name="Krasilnikova V.M."/>
            <person name="Bogun A.G."/>
        </authorList>
    </citation>
    <scope>NUCLEOTIDE SEQUENCE [LARGE SCALE GENOMIC DNA]</scope>
</reference>
<keyword evidence="2" id="KW-1185">Reference proteome</keyword>
<organism evidence="1 2">
    <name type="scientific">Klebsiella phage vB_KpnM_KB57</name>
    <dbReference type="NCBI Taxonomy" id="1719140"/>
    <lineage>
        <taxon>Viruses</taxon>
        <taxon>Duplodnaviria</taxon>
        <taxon>Heunggongvirae</taxon>
        <taxon>Uroviricota</taxon>
        <taxon>Caudoviricetes</taxon>
        <taxon>Vequintavirinae</taxon>
        <taxon>Mydovirus</taxon>
        <taxon>Mydovirus KB57</taxon>
    </lineage>
</organism>
<name>A0A0S1S1S0_9CAUD</name>
<dbReference type="EMBL" id="KT934943">
    <property type="protein sequence ID" value="ALM02624.1"/>
    <property type="molecule type" value="Genomic_DNA"/>
</dbReference>
<gene>
    <name evidence="1" type="ORF">KB57_237</name>
</gene>